<dbReference type="PANTHER" id="PTHR22617:SF23">
    <property type="entry name" value="CHEMOTAXIS PROTEIN CHEW"/>
    <property type="match status" value="1"/>
</dbReference>
<dbReference type="SMART" id="SM00260">
    <property type="entry name" value="CheW"/>
    <property type="match status" value="1"/>
</dbReference>
<evidence type="ECO:0000313" key="2">
    <source>
        <dbReference type="EMBL" id="MCY6959540.1"/>
    </source>
</evidence>
<dbReference type="Pfam" id="PF01584">
    <property type="entry name" value="CheW"/>
    <property type="match status" value="1"/>
</dbReference>
<dbReference type="Gene3D" id="2.40.50.180">
    <property type="entry name" value="CheA-289, Domain 4"/>
    <property type="match status" value="1"/>
</dbReference>
<dbReference type="InterPro" id="IPR039315">
    <property type="entry name" value="CheW"/>
</dbReference>
<proteinExistence type="predicted"/>
<feature type="domain" description="CheW-like" evidence="1">
    <location>
        <begin position="1"/>
        <end position="133"/>
    </location>
</feature>
<protein>
    <submittedName>
        <fullName evidence="2">Chemotaxis protein CheW</fullName>
    </submittedName>
</protein>
<dbReference type="Gene3D" id="2.30.30.40">
    <property type="entry name" value="SH3 Domains"/>
    <property type="match status" value="1"/>
</dbReference>
<dbReference type="PANTHER" id="PTHR22617">
    <property type="entry name" value="CHEMOTAXIS SENSOR HISTIDINE KINASE-RELATED"/>
    <property type="match status" value="1"/>
</dbReference>
<name>A0ABT4DB76_9CLOT</name>
<dbReference type="Proteomes" id="UP001144612">
    <property type="component" value="Unassembled WGS sequence"/>
</dbReference>
<evidence type="ECO:0000313" key="3">
    <source>
        <dbReference type="Proteomes" id="UP001144612"/>
    </source>
</evidence>
<reference evidence="2" key="1">
    <citation type="submission" date="2022-12" db="EMBL/GenBank/DDBJ databases">
        <title>Clostridium sp. nov., isolated from industrial wastewater.</title>
        <authorList>
            <person name="Jiayan W."/>
        </authorList>
    </citation>
    <scope>NUCLEOTIDE SEQUENCE</scope>
    <source>
        <strain evidence="2">ZC22-4</strain>
    </source>
</reference>
<gene>
    <name evidence="2" type="ORF">OW729_13050</name>
</gene>
<evidence type="ECO:0000259" key="1">
    <source>
        <dbReference type="PROSITE" id="PS50851"/>
    </source>
</evidence>
<dbReference type="EMBL" id="JAPQFJ010000014">
    <property type="protein sequence ID" value="MCY6959540.1"/>
    <property type="molecule type" value="Genomic_DNA"/>
</dbReference>
<sequence length="133" mass="15010">MQVVIFRLGDEQFAVETAKVQGINDIMEITRVPKAPAHIKGLINLRGNVISLLNINLLLGIQKLDDVEQNNIIILNMEDEHVGITVDEVDEVLEIEESVLEKVEDNKKPYVKGIINFKDRVVSLIDIDKLLIN</sequence>
<dbReference type="PROSITE" id="PS50851">
    <property type="entry name" value="CHEW"/>
    <property type="match status" value="1"/>
</dbReference>
<dbReference type="InterPro" id="IPR002545">
    <property type="entry name" value="CheW-lke_dom"/>
</dbReference>
<comment type="caution">
    <text evidence="2">The sequence shown here is derived from an EMBL/GenBank/DDBJ whole genome shotgun (WGS) entry which is preliminary data.</text>
</comment>
<organism evidence="2 3">
    <name type="scientific">Clostridium brassicae</name>
    <dbReference type="NCBI Taxonomy" id="2999072"/>
    <lineage>
        <taxon>Bacteria</taxon>
        <taxon>Bacillati</taxon>
        <taxon>Bacillota</taxon>
        <taxon>Clostridia</taxon>
        <taxon>Eubacteriales</taxon>
        <taxon>Clostridiaceae</taxon>
        <taxon>Clostridium</taxon>
    </lineage>
</organism>
<keyword evidence="3" id="KW-1185">Reference proteome</keyword>
<dbReference type="SUPFAM" id="SSF50341">
    <property type="entry name" value="CheW-like"/>
    <property type="match status" value="1"/>
</dbReference>
<dbReference type="InterPro" id="IPR036061">
    <property type="entry name" value="CheW-like_dom_sf"/>
</dbReference>
<dbReference type="RefSeq" id="WP_268061971.1">
    <property type="nucleotide sequence ID" value="NZ_JAPQFJ010000014.1"/>
</dbReference>
<accession>A0ABT4DB76</accession>